<comment type="caution">
    <text evidence="4">The sequence shown here is derived from an EMBL/GenBank/DDBJ whole genome shotgun (WGS) entry which is preliminary data.</text>
</comment>
<organism evidence="4 5">
    <name type="scientific">Limosilactobacillus alvi</name>
    <dbReference type="NCBI Taxonomy" id="990412"/>
    <lineage>
        <taxon>Bacteria</taxon>
        <taxon>Bacillati</taxon>
        <taxon>Bacillota</taxon>
        <taxon>Bacilli</taxon>
        <taxon>Lactobacillales</taxon>
        <taxon>Lactobacillaceae</taxon>
        <taxon>Limosilactobacillus</taxon>
    </lineage>
</organism>
<gene>
    <name evidence="4" type="primary">asp1</name>
    <name evidence="4" type="ORF">H5993_02040</name>
</gene>
<evidence type="ECO:0000313" key="5">
    <source>
        <dbReference type="Proteomes" id="UP000776629"/>
    </source>
</evidence>
<reference evidence="4 5" key="1">
    <citation type="journal article" date="2021" name="Sci. Rep.">
        <title>The distribution of antibiotic resistance genes in chicken gut microbiota commensals.</title>
        <authorList>
            <person name="Juricova H."/>
            <person name="Matiasovicova J."/>
            <person name="Kubasova T."/>
            <person name="Cejkova D."/>
            <person name="Rychlik I."/>
        </authorList>
    </citation>
    <scope>NUCLEOTIDE SEQUENCE [LARGE SCALE GENOMIC DNA]</scope>
    <source>
        <strain evidence="4 5">An810</strain>
    </source>
</reference>
<dbReference type="Proteomes" id="UP000776629">
    <property type="component" value="Unassembled WGS sequence"/>
</dbReference>
<keyword evidence="5" id="KW-1185">Reference proteome</keyword>
<proteinExistence type="predicted"/>
<evidence type="ECO:0000313" key="4">
    <source>
        <dbReference type="EMBL" id="MBM6753548.1"/>
    </source>
</evidence>
<keyword evidence="1" id="KW-0328">Glycosyltransferase</keyword>
<name>A0ABS2EM22_9LACO</name>
<dbReference type="PANTHER" id="PTHR12526">
    <property type="entry name" value="GLYCOSYLTRANSFERASE"/>
    <property type="match status" value="1"/>
</dbReference>
<dbReference type="InterPro" id="IPR001296">
    <property type="entry name" value="Glyco_trans_1"/>
</dbReference>
<dbReference type="RefSeq" id="WP_180870037.1">
    <property type="nucleotide sequence ID" value="NZ_JACJJQ010000006.1"/>
</dbReference>
<dbReference type="Pfam" id="PF00534">
    <property type="entry name" value="Glycos_transf_1"/>
    <property type="match status" value="1"/>
</dbReference>
<keyword evidence="2" id="KW-0808">Transferase</keyword>
<sequence length="496" mass="56288">MVYFVNEYLFDRNSSVEHTEIKRLRLFKNHGINAKLALTKEMPNLSLTLPRLGVKREQVVTLHDFFGNLESATERQLHVEDLHLPAKYMVSGGNNYRKVTFGDQLICEVHFIGGTFGQVEHVDWYDVSGQLTMVQRYDSRGFKWREEFYGTKQKEKYYERYYRPDGTVYLESYYVESTTGTPINSLLVLRNYQGQDYYFDDYDQLTAFFLDELNRQADGQEAFIADRPGSTVHPLFLMKSKAKLFLWMATDHVAHGQNPISAPFLGIYSEALAKQNLSRWTGIIVPTATQTAMLRERLGKKVHLYTINPAVEAQVSENEIHREPGLIVSVGRTDDDKGTPTLIQAFQKVHQALPLVRLRIYGYGGDHDAYQKQINDLGLTGIVSLEDYTLDVNQVYDRAELMLDASDNDNYPLAMAEALAHGVPVLTYDYPYGPHELIQDGVNGRLVANGDQNALTDAIIALMKDDDQRAKLSAGARATTGIDGEAAWKEWQTALD</sequence>
<evidence type="ECO:0000259" key="3">
    <source>
        <dbReference type="Pfam" id="PF00534"/>
    </source>
</evidence>
<dbReference type="InterPro" id="IPR022372">
    <property type="entry name" value="Accessory_SS_Asp1"/>
</dbReference>
<dbReference type="Gene3D" id="3.40.50.2000">
    <property type="entry name" value="Glycogen Phosphorylase B"/>
    <property type="match status" value="2"/>
</dbReference>
<dbReference type="PANTHER" id="PTHR12526:SF629">
    <property type="entry name" value="TEICHURONIC ACID BIOSYNTHESIS GLYCOSYLTRANSFERASE TUAH-RELATED"/>
    <property type="match status" value="1"/>
</dbReference>
<evidence type="ECO:0000256" key="2">
    <source>
        <dbReference type="ARBA" id="ARBA00022679"/>
    </source>
</evidence>
<evidence type="ECO:0000256" key="1">
    <source>
        <dbReference type="ARBA" id="ARBA00022676"/>
    </source>
</evidence>
<dbReference type="Pfam" id="PF16993">
    <property type="entry name" value="Asp1"/>
    <property type="match status" value="1"/>
</dbReference>
<dbReference type="SUPFAM" id="SSF53756">
    <property type="entry name" value="UDP-Glycosyltransferase/glycogen phosphorylase"/>
    <property type="match status" value="1"/>
</dbReference>
<accession>A0ABS2EM22</accession>
<dbReference type="EMBL" id="JACJJQ010000006">
    <property type="protein sequence ID" value="MBM6753548.1"/>
    <property type="molecule type" value="Genomic_DNA"/>
</dbReference>
<protein>
    <submittedName>
        <fullName evidence="4">Accessory Sec system glycosyltransferase Asp1</fullName>
    </submittedName>
</protein>
<feature type="domain" description="Glycosyl transferase family 1" evidence="3">
    <location>
        <begin position="316"/>
        <end position="477"/>
    </location>
</feature>